<gene>
    <name evidence="9" type="primary">LOC113429457</name>
</gene>
<dbReference type="SUPFAM" id="SSF103473">
    <property type="entry name" value="MFS general substrate transporter"/>
    <property type="match status" value="1"/>
</dbReference>
<dbReference type="GO" id="GO:0005886">
    <property type="term" value="C:plasma membrane"/>
    <property type="evidence" value="ECO:0007669"/>
    <property type="project" value="UniProtKB-SubCell"/>
</dbReference>
<evidence type="ECO:0000256" key="2">
    <source>
        <dbReference type="ARBA" id="ARBA00022448"/>
    </source>
</evidence>
<dbReference type="PANTHER" id="PTHR43414">
    <property type="entry name" value="MULTIDRUG RESISTANCE PROTEIN MDTG"/>
    <property type="match status" value="1"/>
</dbReference>
<keyword evidence="5 7" id="KW-1133">Transmembrane helix</keyword>
<evidence type="ECO:0000256" key="6">
    <source>
        <dbReference type="ARBA" id="ARBA00023136"/>
    </source>
</evidence>
<evidence type="ECO:0000256" key="7">
    <source>
        <dbReference type="SAM" id="Phobius"/>
    </source>
</evidence>
<dbReference type="InterPro" id="IPR036259">
    <property type="entry name" value="MFS_trans_sf"/>
</dbReference>
<keyword evidence="2" id="KW-0813">Transport</keyword>
<dbReference type="GeneID" id="113429457"/>
<protein>
    <submittedName>
        <fullName evidence="9">Major facilitator superfamily domain-containing protein 10-like</fullName>
    </submittedName>
</protein>
<feature type="transmembrane region" description="Helical" evidence="7">
    <location>
        <begin position="77"/>
        <end position="99"/>
    </location>
</feature>
<sequence>MLSAPGFLLIGWSTNVIVLGTGLLFYSFAAAVVVPCLSTVVSSYGLDSQKGIVMGILRSLGALARALGPVASATVYWLAGAEVCFTACASLFLLPFVLLRCMPKQSKQE</sequence>
<evidence type="ECO:0000256" key="4">
    <source>
        <dbReference type="ARBA" id="ARBA00022692"/>
    </source>
</evidence>
<keyword evidence="8" id="KW-1185">Reference proteome</keyword>
<dbReference type="KEGG" id="nss:113429457"/>
<dbReference type="Proteomes" id="UP000504612">
    <property type="component" value="Unplaced"/>
</dbReference>
<keyword evidence="6 7" id="KW-0472">Membrane</keyword>
<comment type="subcellular location">
    <subcellularLocation>
        <location evidence="1">Cell membrane</location>
        <topology evidence="1">Multi-pass membrane protein</topology>
    </subcellularLocation>
</comment>
<dbReference type="RefSeq" id="XP_026547748.1">
    <property type="nucleotide sequence ID" value="XM_026691963.1"/>
</dbReference>
<evidence type="ECO:0000313" key="8">
    <source>
        <dbReference type="Proteomes" id="UP000504612"/>
    </source>
</evidence>
<organism evidence="8 9">
    <name type="scientific">Notechis scutatus</name>
    <name type="common">mainland tiger snake</name>
    <dbReference type="NCBI Taxonomy" id="8663"/>
    <lineage>
        <taxon>Eukaryota</taxon>
        <taxon>Metazoa</taxon>
        <taxon>Chordata</taxon>
        <taxon>Craniata</taxon>
        <taxon>Vertebrata</taxon>
        <taxon>Euteleostomi</taxon>
        <taxon>Lepidosauria</taxon>
        <taxon>Squamata</taxon>
        <taxon>Bifurcata</taxon>
        <taxon>Unidentata</taxon>
        <taxon>Episquamata</taxon>
        <taxon>Toxicofera</taxon>
        <taxon>Serpentes</taxon>
        <taxon>Colubroidea</taxon>
        <taxon>Elapidae</taxon>
        <taxon>Hydrophiinae</taxon>
        <taxon>Notechis</taxon>
    </lineage>
</organism>
<keyword evidence="3" id="KW-1003">Cell membrane</keyword>
<feature type="transmembrane region" description="Helical" evidence="7">
    <location>
        <begin position="16"/>
        <end position="40"/>
    </location>
</feature>
<dbReference type="AlphaFoldDB" id="A0A6J1W4K0"/>
<evidence type="ECO:0000256" key="1">
    <source>
        <dbReference type="ARBA" id="ARBA00004651"/>
    </source>
</evidence>
<evidence type="ECO:0000313" key="9">
    <source>
        <dbReference type="RefSeq" id="XP_026547748.1"/>
    </source>
</evidence>
<dbReference type="PANTHER" id="PTHR43414:SF6">
    <property type="entry name" value="MULTIDRUG RESISTANCE PROTEIN MDTG"/>
    <property type="match status" value="1"/>
</dbReference>
<proteinExistence type="predicted"/>
<reference evidence="9" key="1">
    <citation type="submission" date="2025-08" db="UniProtKB">
        <authorList>
            <consortium name="RefSeq"/>
        </authorList>
    </citation>
    <scope>IDENTIFICATION</scope>
</reference>
<evidence type="ECO:0000256" key="3">
    <source>
        <dbReference type="ARBA" id="ARBA00022475"/>
    </source>
</evidence>
<name>A0A6J1W4K0_9SAUR</name>
<keyword evidence="4 7" id="KW-0812">Transmembrane</keyword>
<dbReference type="Gene3D" id="1.20.1250.20">
    <property type="entry name" value="MFS general substrate transporter like domains"/>
    <property type="match status" value="1"/>
</dbReference>
<evidence type="ECO:0000256" key="5">
    <source>
        <dbReference type="ARBA" id="ARBA00022989"/>
    </source>
</evidence>
<accession>A0A6J1W4K0</accession>